<dbReference type="Proteomes" id="UP000324222">
    <property type="component" value="Unassembled WGS sequence"/>
</dbReference>
<feature type="region of interest" description="Disordered" evidence="1">
    <location>
        <begin position="51"/>
        <end position="83"/>
    </location>
</feature>
<evidence type="ECO:0000313" key="2">
    <source>
        <dbReference type="EMBL" id="MPC12098.1"/>
    </source>
</evidence>
<reference evidence="2 3" key="1">
    <citation type="submission" date="2019-05" db="EMBL/GenBank/DDBJ databases">
        <title>Another draft genome of Portunus trituberculatus and its Hox gene families provides insights of decapod evolution.</title>
        <authorList>
            <person name="Jeong J.-H."/>
            <person name="Song I."/>
            <person name="Kim S."/>
            <person name="Choi T."/>
            <person name="Kim D."/>
            <person name="Ryu S."/>
            <person name="Kim W."/>
        </authorList>
    </citation>
    <scope>NUCLEOTIDE SEQUENCE [LARGE SCALE GENOMIC DNA]</scope>
    <source>
        <tissue evidence="2">Muscle</tissue>
    </source>
</reference>
<organism evidence="2 3">
    <name type="scientific">Portunus trituberculatus</name>
    <name type="common">Swimming crab</name>
    <name type="synonym">Neptunus trituberculatus</name>
    <dbReference type="NCBI Taxonomy" id="210409"/>
    <lineage>
        <taxon>Eukaryota</taxon>
        <taxon>Metazoa</taxon>
        <taxon>Ecdysozoa</taxon>
        <taxon>Arthropoda</taxon>
        <taxon>Crustacea</taxon>
        <taxon>Multicrustacea</taxon>
        <taxon>Malacostraca</taxon>
        <taxon>Eumalacostraca</taxon>
        <taxon>Eucarida</taxon>
        <taxon>Decapoda</taxon>
        <taxon>Pleocyemata</taxon>
        <taxon>Brachyura</taxon>
        <taxon>Eubrachyura</taxon>
        <taxon>Portunoidea</taxon>
        <taxon>Portunidae</taxon>
        <taxon>Portuninae</taxon>
        <taxon>Portunus</taxon>
    </lineage>
</organism>
<evidence type="ECO:0000256" key="1">
    <source>
        <dbReference type="SAM" id="MobiDB-lite"/>
    </source>
</evidence>
<proteinExistence type="predicted"/>
<comment type="caution">
    <text evidence="2">The sequence shown here is derived from an EMBL/GenBank/DDBJ whole genome shotgun (WGS) entry which is preliminary data.</text>
</comment>
<name>A0A5B7CSJ7_PORTR</name>
<protein>
    <submittedName>
        <fullName evidence="2">Uncharacterized protein</fullName>
    </submittedName>
</protein>
<sequence length="83" mass="8400">MAVADSPAGVGGEEVRGGRGRGGGVHVAPVSGGEAQHGVVSHFVVHVQGTLDAPHDDQAEASHKAEHRHAQQHHDEVAGLHGG</sequence>
<feature type="compositionally biased region" description="Basic and acidic residues" evidence="1">
    <location>
        <begin position="53"/>
        <end position="83"/>
    </location>
</feature>
<evidence type="ECO:0000313" key="3">
    <source>
        <dbReference type="Proteomes" id="UP000324222"/>
    </source>
</evidence>
<feature type="region of interest" description="Disordered" evidence="1">
    <location>
        <begin position="1"/>
        <end position="31"/>
    </location>
</feature>
<dbReference type="EMBL" id="VSRR010000197">
    <property type="protein sequence ID" value="MPC12098.1"/>
    <property type="molecule type" value="Genomic_DNA"/>
</dbReference>
<accession>A0A5B7CSJ7</accession>
<gene>
    <name evidence="2" type="ORF">E2C01_004776</name>
</gene>
<dbReference type="AlphaFoldDB" id="A0A5B7CSJ7"/>
<keyword evidence="3" id="KW-1185">Reference proteome</keyword>